<dbReference type="Gene3D" id="3.30.565.10">
    <property type="entry name" value="Histidine kinase-like ATPase, C-terminal domain"/>
    <property type="match status" value="1"/>
</dbReference>
<evidence type="ECO:0000313" key="3">
    <source>
        <dbReference type="EMBL" id="GEO02369.1"/>
    </source>
</evidence>
<proteinExistence type="predicted"/>
<evidence type="ECO:0000313" key="4">
    <source>
        <dbReference type="Proteomes" id="UP000321532"/>
    </source>
</evidence>
<sequence>MNNSIRIRSNKNNLKVVRDFVTNYLSPYTLAEKELNQIILAVDEITANLIIHANKEDESKFVKLAIFQTGDTFLFELSDNGHSFNQKNYKEPDIKKIISEGGKGGMGVALVKRIMDKVEFTTQGTSNICRLYKKVHQPA</sequence>
<keyword evidence="1" id="KW-0808">Transferase</keyword>
<dbReference type="GO" id="GO:0004674">
    <property type="term" value="F:protein serine/threonine kinase activity"/>
    <property type="evidence" value="ECO:0007669"/>
    <property type="project" value="UniProtKB-KW"/>
</dbReference>
<dbReference type="Proteomes" id="UP000321532">
    <property type="component" value="Unassembled WGS sequence"/>
</dbReference>
<evidence type="ECO:0000259" key="2">
    <source>
        <dbReference type="Pfam" id="PF13581"/>
    </source>
</evidence>
<keyword evidence="1" id="KW-0418">Kinase</keyword>
<feature type="domain" description="Histidine kinase/HSP90-like ATPase" evidence="2">
    <location>
        <begin position="8"/>
        <end position="131"/>
    </location>
</feature>
<dbReference type="PANTHER" id="PTHR35526">
    <property type="entry name" value="ANTI-SIGMA-F FACTOR RSBW-RELATED"/>
    <property type="match status" value="1"/>
</dbReference>
<gene>
    <name evidence="3" type="ORF">AAE02nite_00330</name>
</gene>
<keyword evidence="1" id="KW-0723">Serine/threonine-protein kinase</keyword>
<dbReference type="EMBL" id="BJYS01000001">
    <property type="protein sequence ID" value="GEO02369.1"/>
    <property type="molecule type" value="Genomic_DNA"/>
</dbReference>
<dbReference type="Pfam" id="PF13581">
    <property type="entry name" value="HATPase_c_2"/>
    <property type="match status" value="1"/>
</dbReference>
<reference evidence="3 4" key="1">
    <citation type="submission" date="2019-07" db="EMBL/GenBank/DDBJ databases">
        <title>Whole genome shotgun sequence of Adhaeribacter aerolatus NBRC 106133.</title>
        <authorList>
            <person name="Hosoyama A."/>
            <person name="Uohara A."/>
            <person name="Ohji S."/>
            <person name="Ichikawa N."/>
        </authorList>
    </citation>
    <scope>NUCLEOTIDE SEQUENCE [LARGE SCALE GENOMIC DNA]</scope>
    <source>
        <strain evidence="3 4">NBRC 106133</strain>
    </source>
</reference>
<protein>
    <recommendedName>
        <fullName evidence="2">Histidine kinase/HSP90-like ATPase domain-containing protein</fullName>
    </recommendedName>
</protein>
<name>A0A512ARP4_9BACT</name>
<dbReference type="CDD" id="cd16936">
    <property type="entry name" value="HATPase_RsbW-like"/>
    <property type="match status" value="1"/>
</dbReference>
<dbReference type="InterPro" id="IPR036890">
    <property type="entry name" value="HATPase_C_sf"/>
</dbReference>
<dbReference type="InterPro" id="IPR050267">
    <property type="entry name" value="Anti-sigma-factor_SerPK"/>
</dbReference>
<dbReference type="PANTHER" id="PTHR35526:SF3">
    <property type="entry name" value="ANTI-SIGMA-F FACTOR RSBW"/>
    <property type="match status" value="1"/>
</dbReference>
<evidence type="ECO:0000256" key="1">
    <source>
        <dbReference type="ARBA" id="ARBA00022527"/>
    </source>
</evidence>
<dbReference type="AlphaFoldDB" id="A0A512ARP4"/>
<keyword evidence="4" id="KW-1185">Reference proteome</keyword>
<organism evidence="3 4">
    <name type="scientific">Adhaeribacter aerolatus</name>
    <dbReference type="NCBI Taxonomy" id="670289"/>
    <lineage>
        <taxon>Bacteria</taxon>
        <taxon>Pseudomonadati</taxon>
        <taxon>Bacteroidota</taxon>
        <taxon>Cytophagia</taxon>
        <taxon>Cytophagales</taxon>
        <taxon>Hymenobacteraceae</taxon>
        <taxon>Adhaeribacter</taxon>
    </lineage>
</organism>
<dbReference type="OrthoDB" id="9792240at2"/>
<dbReference type="InterPro" id="IPR003594">
    <property type="entry name" value="HATPase_dom"/>
</dbReference>
<dbReference type="RefSeq" id="WP_146894422.1">
    <property type="nucleotide sequence ID" value="NZ_BJYS01000001.1"/>
</dbReference>
<accession>A0A512ARP4</accession>
<dbReference type="SUPFAM" id="SSF55874">
    <property type="entry name" value="ATPase domain of HSP90 chaperone/DNA topoisomerase II/histidine kinase"/>
    <property type="match status" value="1"/>
</dbReference>
<comment type="caution">
    <text evidence="3">The sequence shown here is derived from an EMBL/GenBank/DDBJ whole genome shotgun (WGS) entry which is preliminary data.</text>
</comment>